<dbReference type="Proteomes" id="UP000230002">
    <property type="component" value="Unassembled WGS sequence"/>
</dbReference>
<feature type="domain" description="Ketopantoate reductase C-terminal" evidence="5">
    <location>
        <begin position="267"/>
        <end position="420"/>
    </location>
</feature>
<dbReference type="InterPro" id="IPR050838">
    <property type="entry name" value="Ketopantoate_reductase"/>
</dbReference>
<dbReference type="AlphaFoldDB" id="A0A2G8SDA6"/>
<dbReference type="EMBL" id="AYKW01000012">
    <property type="protein sequence ID" value="PIL31754.1"/>
    <property type="molecule type" value="Genomic_DNA"/>
</dbReference>
<evidence type="ECO:0000256" key="2">
    <source>
        <dbReference type="ARBA" id="ARBA00022857"/>
    </source>
</evidence>
<dbReference type="InterPro" id="IPR013752">
    <property type="entry name" value="KPA_reductase"/>
</dbReference>
<dbReference type="PANTHER" id="PTHR43765">
    <property type="entry name" value="2-DEHYDROPANTOATE 2-REDUCTASE-RELATED"/>
    <property type="match status" value="1"/>
</dbReference>
<evidence type="ECO:0000313" key="6">
    <source>
        <dbReference type="EMBL" id="PIL31754.1"/>
    </source>
</evidence>
<keyword evidence="7" id="KW-1185">Reference proteome</keyword>
<dbReference type="InterPro" id="IPR013332">
    <property type="entry name" value="KPR_N"/>
</dbReference>
<dbReference type="SUPFAM" id="SSF48179">
    <property type="entry name" value="6-phosphogluconate dehydrogenase C-terminal domain-like"/>
    <property type="match status" value="1"/>
</dbReference>
<keyword evidence="3" id="KW-0560">Oxidoreductase</keyword>
<dbReference type="GO" id="GO:0050661">
    <property type="term" value="F:NADP binding"/>
    <property type="evidence" value="ECO:0007669"/>
    <property type="project" value="TreeGrafter"/>
</dbReference>
<comment type="similarity">
    <text evidence="1">Belongs to the ketopantoate reductase family.</text>
</comment>
<sequence length="431" mass="48620">MRIHVAGLGAVGSFVAFHLRRTLHPKHSVFALHRRESAPTVSQVANGRPILLESDGVVQSQDGIEHVTYSLPRERPHNDLNAHLDPLGQPPADYQVALDRHHDNHELTRVYGGIESLIVTTKAYAVPRVIAGLRGHLSRNSTIVLLHNGMGMYEKLVDSFFPDPFDRPNFILATNTHGLWRKDVMHSVQTAFGEIQLGIVPDPHGRDYEASVRNSRNVPSWQPLSLDDIANVSVVDGVSPRYLTLRNTISALTSARALGATWRPYYDVQTAMRRKLVVNCYVNPLSALLQCKNGDIMRAGPSYWILEHLCKEAERVFRAQLEAEVEDMRQAYDQLPEEEKATRRPPRLPPFTRALSYVSLSKEVKRVVELTKDNYSSMYWDMKLGQPTEIKYLNGYLLKLAHKYGVKSSVNDILYGLTQMRTAIPFVGKPS</sequence>
<dbReference type="Pfam" id="PF02558">
    <property type="entry name" value="ApbA"/>
    <property type="match status" value="1"/>
</dbReference>
<evidence type="ECO:0008006" key="8">
    <source>
        <dbReference type="Google" id="ProtNLM"/>
    </source>
</evidence>
<keyword evidence="2" id="KW-0521">NADP</keyword>
<evidence type="ECO:0000259" key="5">
    <source>
        <dbReference type="Pfam" id="PF08546"/>
    </source>
</evidence>
<dbReference type="Gene3D" id="3.40.50.720">
    <property type="entry name" value="NAD(P)-binding Rossmann-like Domain"/>
    <property type="match status" value="1"/>
</dbReference>
<comment type="caution">
    <text evidence="6">The sequence shown here is derived from an EMBL/GenBank/DDBJ whole genome shotgun (WGS) entry which is preliminary data.</text>
</comment>
<dbReference type="InterPro" id="IPR008927">
    <property type="entry name" value="6-PGluconate_DH-like_C_sf"/>
</dbReference>
<dbReference type="GO" id="GO:0005739">
    <property type="term" value="C:mitochondrion"/>
    <property type="evidence" value="ECO:0007669"/>
    <property type="project" value="TreeGrafter"/>
</dbReference>
<organism evidence="6 7">
    <name type="scientific">Ganoderma sinense ZZ0214-1</name>
    <dbReference type="NCBI Taxonomy" id="1077348"/>
    <lineage>
        <taxon>Eukaryota</taxon>
        <taxon>Fungi</taxon>
        <taxon>Dikarya</taxon>
        <taxon>Basidiomycota</taxon>
        <taxon>Agaricomycotina</taxon>
        <taxon>Agaricomycetes</taxon>
        <taxon>Polyporales</taxon>
        <taxon>Polyporaceae</taxon>
        <taxon>Ganoderma</taxon>
    </lineage>
</organism>
<dbReference type="SUPFAM" id="SSF51735">
    <property type="entry name" value="NAD(P)-binding Rossmann-fold domains"/>
    <property type="match status" value="1"/>
</dbReference>
<dbReference type="GO" id="GO:0008677">
    <property type="term" value="F:2-dehydropantoate 2-reductase activity"/>
    <property type="evidence" value="ECO:0007669"/>
    <property type="project" value="TreeGrafter"/>
</dbReference>
<evidence type="ECO:0000256" key="3">
    <source>
        <dbReference type="ARBA" id="ARBA00023002"/>
    </source>
</evidence>
<evidence type="ECO:0000259" key="4">
    <source>
        <dbReference type="Pfam" id="PF02558"/>
    </source>
</evidence>
<protein>
    <recommendedName>
        <fullName evidence="8">2-dehydropantoate 2-reductase</fullName>
    </recommendedName>
</protein>
<dbReference type="PANTHER" id="PTHR43765:SF2">
    <property type="entry name" value="2-DEHYDROPANTOATE 2-REDUCTASE"/>
    <property type="match status" value="1"/>
</dbReference>
<gene>
    <name evidence="6" type="ORF">GSI_06458</name>
</gene>
<dbReference type="OrthoDB" id="73846at2759"/>
<reference evidence="6 7" key="1">
    <citation type="journal article" date="2015" name="Sci. Rep.">
        <title>Chromosome-level genome map provides insights into diverse defense mechanisms in the medicinal fungus Ganoderma sinense.</title>
        <authorList>
            <person name="Zhu Y."/>
            <person name="Xu J."/>
            <person name="Sun C."/>
            <person name="Zhou S."/>
            <person name="Xu H."/>
            <person name="Nelson D.R."/>
            <person name="Qian J."/>
            <person name="Song J."/>
            <person name="Luo H."/>
            <person name="Xiang L."/>
            <person name="Li Y."/>
            <person name="Xu Z."/>
            <person name="Ji A."/>
            <person name="Wang L."/>
            <person name="Lu S."/>
            <person name="Hayward A."/>
            <person name="Sun W."/>
            <person name="Li X."/>
            <person name="Schwartz D.C."/>
            <person name="Wang Y."/>
            <person name="Chen S."/>
        </authorList>
    </citation>
    <scope>NUCLEOTIDE SEQUENCE [LARGE SCALE GENOMIC DNA]</scope>
    <source>
        <strain evidence="6 7">ZZ0214-1</strain>
    </source>
</reference>
<evidence type="ECO:0000313" key="7">
    <source>
        <dbReference type="Proteomes" id="UP000230002"/>
    </source>
</evidence>
<feature type="domain" description="Ketopantoate reductase N-terminal" evidence="4">
    <location>
        <begin position="111"/>
        <end position="200"/>
    </location>
</feature>
<dbReference type="Gene3D" id="1.10.1040.10">
    <property type="entry name" value="N-(1-d-carboxylethyl)-l-norvaline Dehydrogenase, domain 2"/>
    <property type="match status" value="1"/>
</dbReference>
<dbReference type="STRING" id="1077348.A0A2G8SDA6"/>
<dbReference type="InterPro" id="IPR036291">
    <property type="entry name" value="NAD(P)-bd_dom_sf"/>
</dbReference>
<accession>A0A2G8SDA6</accession>
<name>A0A2G8SDA6_9APHY</name>
<dbReference type="InterPro" id="IPR013328">
    <property type="entry name" value="6PGD_dom2"/>
</dbReference>
<proteinExistence type="inferred from homology"/>
<evidence type="ECO:0000256" key="1">
    <source>
        <dbReference type="ARBA" id="ARBA00007870"/>
    </source>
</evidence>
<dbReference type="Pfam" id="PF08546">
    <property type="entry name" value="ApbA_C"/>
    <property type="match status" value="1"/>
</dbReference>